<evidence type="ECO:0000256" key="4">
    <source>
        <dbReference type="ARBA" id="ARBA00022840"/>
    </source>
</evidence>
<keyword evidence="1" id="KW-0808">Transferase</keyword>
<accession>A0A2R6C819</accession>
<dbReference type="AlphaFoldDB" id="A0A2R6C819"/>
<name>A0A2R6C819_9ARCH</name>
<evidence type="ECO:0000313" key="7">
    <source>
        <dbReference type="Proteomes" id="UP000242015"/>
    </source>
</evidence>
<dbReference type="CDD" id="cd16400">
    <property type="entry name" value="ParB_Srx_like_nuclease"/>
    <property type="match status" value="1"/>
</dbReference>
<dbReference type="InterPro" id="IPR023098">
    <property type="entry name" value="SerK/SbnI_C"/>
</dbReference>
<evidence type="ECO:0000256" key="1">
    <source>
        <dbReference type="ARBA" id="ARBA00022679"/>
    </source>
</evidence>
<proteinExistence type="predicted"/>
<dbReference type="EMBL" id="NEXF01000337">
    <property type="protein sequence ID" value="PSO07045.1"/>
    <property type="molecule type" value="Genomic_DNA"/>
</dbReference>
<evidence type="ECO:0000313" key="6">
    <source>
        <dbReference type="EMBL" id="PSO07045.1"/>
    </source>
</evidence>
<dbReference type="Gene3D" id="3.30.1760.10">
    <property type="entry name" value="Conserved hypothetical protein from pyrococcus furiosus pfu- 392566-001, domain 2"/>
    <property type="match status" value="1"/>
</dbReference>
<feature type="domain" description="ParB-like N-terminal" evidence="5">
    <location>
        <begin position="19"/>
        <end position="101"/>
    </location>
</feature>
<comment type="caution">
    <text evidence="6">The sequence shown here is derived from an EMBL/GenBank/DDBJ whole genome shotgun (WGS) entry which is preliminary data.</text>
</comment>
<dbReference type="SMART" id="SM00470">
    <property type="entry name" value="ParB"/>
    <property type="match status" value="1"/>
</dbReference>
<sequence length="269" mass="30401">MCPTLNVDVGDKKVELGFSLLQVDWLKPHEEIVYSNYKELYDIISRSQVFLNPIIVDSSSWTVLDGMHRVAVAKSLGLTYVPAMTVDYLSDSIRVDVWTKAYRGDVGRALRLLVDMGLRETDRGDCLIVSQNVTVGFEIPAQSIVLKYELLRGILKRLRDVFGEPTVTTMGTVPNSGEFHIVPPKLSKKDVVEAGMKHTLFPPKTTRHILKARIVEAPVPISLLKQRTTFETVEKEFLQCTSIRNIKTLDGKAVYKDKYYDDDKIIILS</sequence>
<dbReference type="GO" id="GO:0005524">
    <property type="term" value="F:ATP binding"/>
    <property type="evidence" value="ECO:0007669"/>
    <property type="project" value="UniProtKB-KW"/>
</dbReference>
<dbReference type="Proteomes" id="UP000242015">
    <property type="component" value="Unassembled WGS sequence"/>
</dbReference>
<gene>
    <name evidence="6" type="ORF">B9Q04_12930</name>
</gene>
<dbReference type="GO" id="GO:0016301">
    <property type="term" value="F:kinase activity"/>
    <property type="evidence" value="ECO:0007669"/>
    <property type="project" value="UniProtKB-KW"/>
</dbReference>
<protein>
    <recommendedName>
        <fullName evidence="5">ParB-like N-terminal domain-containing protein</fullName>
    </recommendedName>
</protein>
<evidence type="ECO:0000256" key="3">
    <source>
        <dbReference type="ARBA" id="ARBA00022777"/>
    </source>
</evidence>
<keyword evidence="2" id="KW-0547">Nucleotide-binding</keyword>
<evidence type="ECO:0000259" key="5">
    <source>
        <dbReference type="SMART" id="SM00470"/>
    </source>
</evidence>
<dbReference type="InterPro" id="IPR036086">
    <property type="entry name" value="ParB/Sulfiredoxin_sf"/>
</dbReference>
<keyword evidence="3" id="KW-0418">Kinase</keyword>
<dbReference type="InterPro" id="IPR003115">
    <property type="entry name" value="ParB_N"/>
</dbReference>
<dbReference type="Gene3D" id="3.90.1530.10">
    <property type="entry name" value="Conserved hypothetical protein from pyrococcus furiosus pfu- 392566-001, ParB domain"/>
    <property type="match status" value="1"/>
</dbReference>
<dbReference type="SUPFAM" id="SSF110849">
    <property type="entry name" value="ParB/Sulfiredoxin"/>
    <property type="match status" value="1"/>
</dbReference>
<keyword evidence="4" id="KW-0067">ATP-binding</keyword>
<organism evidence="6 7">
    <name type="scientific">Candidatus Marsarchaeota G2 archaeon BE_D</name>
    <dbReference type="NCBI Taxonomy" id="1978158"/>
    <lineage>
        <taxon>Archaea</taxon>
        <taxon>Candidatus Marsarchaeota</taxon>
        <taxon>Candidatus Marsarchaeota group 2</taxon>
    </lineage>
</organism>
<reference evidence="6 7" key="1">
    <citation type="submission" date="2017-04" db="EMBL/GenBank/DDBJ databases">
        <title>Novel microbial lineages endemic to geothermal iron-oxide mats fill important gaps in the evolutionary history of Archaea.</title>
        <authorList>
            <person name="Jay Z.J."/>
            <person name="Beam J.P."/>
            <person name="Dlakic M."/>
            <person name="Rusch D.B."/>
            <person name="Kozubal M.A."/>
            <person name="Inskeep W.P."/>
        </authorList>
    </citation>
    <scope>NUCLEOTIDE SEQUENCE [LARGE SCALE GENOMIC DNA]</scope>
    <source>
        <strain evidence="6">BE_D</strain>
    </source>
</reference>
<evidence type="ECO:0000256" key="2">
    <source>
        <dbReference type="ARBA" id="ARBA00022741"/>
    </source>
</evidence>
<dbReference type="Pfam" id="PF02195">
    <property type="entry name" value="ParB_N"/>
    <property type="match status" value="1"/>
</dbReference>